<feature type="transmembrane region" description="Helical" evidence="1">
    <location>
        <begin position="82"/>
        <end position="103"/>
    </location>
</feature>
<keyword evidence="3" id="KW-1185">Reference proteome</keyword>
<reference evidence="2" key="2">
    <citation type="submission" date="2023-01" db="EMBL/GenBank/DDBJ databases">
        <title>Draft genome sequence of Portibacter lacus strain NBRC 108769.</title>
        <authorList>
            <person name="Sun Q."/>
            <person name="Mori K."/>
        </authorList>
    </citation>
    <scope>NUCLEOTIDE SEQUENCE</scope>
    <source>
        <strain evidence="2">NBRC 108769</strain>
    </source>
</reference>
<keyword evidence="1" id="KW-0812">Transmembrane</keyword>
<dbReference type="RefSeq" id="WP_235293329.1">
    <property type="nucleotide sequence ID" value="NZ_BSOH01000005.1"/>
</dbReference>
<evidence type="ECO:0000256" key="1">
    <source>
        <dbReference type="SAM" id="Phobius"/>
    </source>
</evidence>
<dbReference type="AlphaFoldDB" id="A0AA37WDY4"/>
<dbReference type="Proteomes" id="UP001156666">
    <property type="component" value="Unassembled WGS sequence"/>
</dbReference>
<gene>
    <name evidence="2" type="ORF">GCM10007940_11420</name>
</gene>
<feature type="transmembrane region" description="Helical" evidence="1">
    <location>
        <begin position="205"/>
        <end position="224"/>
    </location>
</feature>
<dbReference type="EMBL" id="BSOH01000005">
    <property type="protein sequence ID" value="GLR16527.1"/>
    <property type="molecule type" value="Genomic_DNA"/>
</dbReference>
<evidence type="ECO:0000313" key="2">
    <source>
        <dbReference type="EMBL" id="GLR16527.1"/>
    </source>
</evidence>
<feature type="transmembrane region" description="Helical" evidence="1">
    <location>
        <begin position="17"/>
        <end position="37"/>
    </location>
</feature>
<feature type="transmembrane region" description="Helical" evidence="1">
    <location>
        <begin position="152"/>
        <end position="171"/>
    </location>
</feature>
<protein>
    <submittedName>
        <fullName evidence="2">Uncharacterized protein</fullName>
    </submittedName>
</protein>
<comment type="caution">
    <text evidence="2">The sequence shown here is derived from an EMBL/GenBank/DDBJ whole genome shotgun (WGS) entry which is preliminary data.</text>
</comment>
<feature type="transmembrane region" description="Helical" evidence="1">
    <location>
        <begin position="115"/>
        <end position="140"/>
    </location>
</feature>
<organism evidence="2 3">
    <name type="scientific">Portibacter lacus</name>
    <dbReference type="NCBI Taxonomy" id="1099794"/>
    <lineage>
        <taxon>Bacteria</taxon>
        <taxon>Pseudomonadati</taxon>
        <taxon>Bacteroidota</taxon>
        <taxon>Saprospiria</taxon>
        <taxon>Saprospirales</taxon>
        <taxon>Haliscomenobacteraceae</taxon>
        <taxon>Portibacter</taxon>
    </lineage>
</organism>
<evidence type="ECO:0000313" key="3">
    <source>
        <dbReference type="Proteomes" id="UP001156666"/>
    </source>
</evidence>
<feature type="transmembrane region" description="Helical" evidence="1">
    <location>
        <begin position="236"/>
        <end position="255"/>
    </location>
</feature>
<feature type="transmembrane region" description="Helical" evidence="1">
    <location>
        <begin position="57"/>
        <end position="75"/>
    </location>
</feature>
<reference evidence="2" key="1">
    <citation type="journal article" date="2014" name="Int. J. Syst. Evol. Microbiol.">
        <title>Complete genome sequence of Corynebacterium casei LMG S-19264T (=DSM 44701T), isolated from a smear-ripened cheese.</title>
        <authorList>
            <consortium name="US DOE Joint Genome Institute (JGI-PGF)"/>
            <person name="Walter F."/>
            <person name="Albersmeier A."/>
            <person name="Kalinowski J."/>
            <person name="Ruckert C."/>
        </authorList>
    </citation>
    <scope>NUCLEOTIDE SEQUENCE</scope>
    <source>
        <strain evidence="2">NBRC 108769</strain>
    </source>
</reference>
<name>A0AA37WDY4_9BACT</name>
<sequence length="267" mass="29940">MNNLKQVFSTVKSSSPILYWFAMFILLLAGLSFVGLFTDDRVVQGISVWLKPLKFTISTVIYMMTVGFLINFYPYSNRKKKIINGIVAWTLLLEMIIIPLQGFRGVQSHYNQNTLFDGVLFGCMGIFIGINVILMMIFIVDTVRLKLNTEKSVQWAIFLGWAVVLLGSWVGGQMISQMAHNVGVADGGAGIPILNWSTKGGDLRIAHFFGLHGIQIIPLFALWASKKWKNSNRNQVIAVTTFSLIYAGWITYTFYQAKQGIPLIAIN</sequence>
<keyword evidence="1" id="KW-0472">Membrane</keyword>
<keyword evidence="1" id="KW-1133">Transmembrane helix</keyword>
<proteinExistence type="predicted"/>
<accession>A0AA37WDY4</accession>